<dbReference type="AlphaFoldDB" id="A0A382D4U9"/>
<keyword evidence="1" id="KW-0472">Membrane</keyword>
<sequence>MYLYRHIGNIKAGLFILGVALVIGLLAYTQSLIGELREDNREVVRLYAEIIAGTVRDENDTNLDFVFENIIQKVKFPIIQTDTNHQPQIGKNLPTSIDSKEKQIRFMKTMDRFNDPIPLTY</sequence>
<keyword evidence="1" id="KW-0812">Transmembrane</keyword>
<gene>
    <name evidence="2" type="ORF">METZ01_LOCUS185918</name>
</gene>
<evidence type="ECO:0000256" key="1">
    <source>
        <dbReference type="SAM" id="Phobius"/>
    </source>
</evidence>
<feature type="transmembrane region" description="Helical" evidence="1">
    <location>
        <begin position="12"/>
        <end position="33"/>
    </location>
</feature>
<organism evidence="2">
    <name type="scientific">marine metagenome</name>
    <dbReference type="NCBI Taxonomy" id="408172"/>
    <lineage>
        <taxon>unclassified sequences</taxon>
        <taxon>metagenomes</taxon>
        <taxon>ecological metagenomes</taxon>
    </lineage>
</organism>
<feature type="non-terminal residue" evidence="2">
    <location>
        <position position="121"/>
    </location>
</feature>
<proteinExistence type="predicted"/>
<dbReference type="EMBL" id="UINC01037496">
    <property type="protein sequence ID" value="SVB33064.1"/>
    <property type="molecule type" value="Genomic_DNA"/>
</dbReference>
<reference evidence="2" key="1">
    <citation type="submission" date="2018-05" db="EMBL/GenBank/DDBJ databases">
        <authorList>
            <person name="Lanie J.A."/>
            <person name="Ng W.-L."/>
            <person name="Kazmierczak K.M."/>
            <person name="Andrzejewski T.M."/>
            <person name="Davidsen T.M."/>
            <person name="Wayne K.J."/>
            <person name="Tettelin H."/>
            <person name="Glass J.I."/>
            <person name="Rusch D."/>
            <person name="Podicherti R."/>
            <person name="Tsui H.-C.T."/>
            <person name="Winkler M.E."/>
        </authorList>
    </citation>
    <scope>NUCLEOTIDE SEQUENCE</scope>
</reference>
<protein>
    <submittedName>
        <fullName evidence="2">Uncharacterized protein</fullName>
    </submittedName>
</protein>
<name>A0A382D4U9_9ZZZZ</name>
<accession>A0A382D4U9</accession>
<keyword evidence="1" id="KW-1133">Transmembrane helix</keyword>
<evidence type="ECO:0000313" key="2">
    <source>
        <dbReference type="EMBL" id="SVB33064.1"/>
    </source>
</evidence>